<dbReference type="AlphaFoldDB" id="A0AAW2L5E0"/>
<dbReference type="InterPro" id="IPR052276">
    <property type="entry name" value="Diphthamide-biosynth_chaperone"/>
</dbReference>
<dbReference type="Pfam" id="PF00226">
    <property type="entry name" value="DnaJ"/>
    <property type="match status" value="1"/>
</dbReference>
<evidence type="ECO:0000259" key="1">
    <source>
        <dbReference type="PROSITE" id="PS50076"/>
    </source>
</evidence>
<sequence>MFRIFIFSAIHNHIPNQTLPSNGFHIICTPESQTRPKFSAIPPPHSPLLRVSASYATAERISVSRNGNESPTAYEVLGIQTGATCQEIKSAYRNLARVLHPDVAPKYGDDGASSADEFMRVHAAYATLSDPDKRAVYDKSLFLRRRSAAAFRLAVIPR</sequence>
<dbReference type="InterPro" id="IPR001623">
    <property type="entry name" value="DnaJ_domain"/>
</dbReference>
<evidence type="ECO:0000313" key="2">
    <source>
        <dbReference type="EMBL" id="KAL0314567.1"/>
    </source>
</evidence>
<dbReference type="InterPro" id="IPR018253">
    <property type="entry name" value="DnaJ_domain_CS"/>
</dbReference>
<dbReference type="PANTHER" id="PTHR44240:SF22">
    <property type="entry name" value="CHAPERONE PROTEIN DNAJ 11, CHLOROPLASTIC-LIKE"/>
    <property type="match status" value="1"/>
</dbReference>
<feature type="domain" description="J" evidence="1">
    <location>
        <begin position="72"/>
        <end position="141"/>
    </location>
</feature>
<dbReference type="PROSITE" id="PS00636">
    <property type="entry name" value="DNAJ_1"/>
    <property type="match status" value="1"/>
</dbReference>
<reference evidence="2" key="2">
    <citation type="journal article" date="2024" name="Plant">
        <title>Genomic evolution and insights into agronomic trait innovations of Sesamum species.</title>
        <authorList>
            <person name="Miao H."/>
            <person name="Wang L."/>
            <person name="Qu L."/>
            <person name="Liu H."/>
            <person name="Sun Y."/>
            <person name="Le M."/>
            <person name="Wang Q."/>
            <person name="Wei S."/>
            <person name="Zheng Y."/>
            <person name="Lin W."/>
            <person name="Duan Y."/>
            <person name="Cao H."/>
            <person name="Xiong S."/>
            <person name="Wang X."/>
            <person name="Wei L."/>
            <person name="Li C."/>
            <person name="Ma Q."/>
            <person name="Ju M."/>
            <person name="Zhao R."/>
            <person name="Li G."/>
            <person name="Mu C."/>
            <person name="Tian Q."/>
            <person name="Mei H."/>
            <person name="Zhang T."/>
            <person name="Gao T."/>
            <person name="Zhang H."/>
        </authorList>
    </citation>
    <scope>NUCLEOTIDE SEQUENCE</scope>
    <source>
        <strain evidence="2">G01</strain>
    </source>
</reference>
<dbReference type="EMBL" id="JACGWK010000015">
    <property type="protein sequence ID" value="KAL0314567.1"/>
    <property type="molecule type" value="Genomic_DNA"/>
</dbReference>
<dbReference type="SUPFAM" id="SSF46565">
    <property type="entry name" value="Chaperone J-domain"/>
    <property type="match status" value="1"/>
</dbReference>
<comment type="caution">
    <text evidence="2">The sequence shown here is derived from an EMBL/GenBank/DDBJ whole genome shotgun (WGS) entry which is preliminary data.</text>
</comment>
<dbReference type="PROSITE" id="PS50076">
    <property type="entry name" value="DNAJ_2"/>
    <property type="match status" value="1"/>
</dbReference>
<accession>A0AAW2L5E0</accession>
<gene>
    <name evidence="2" type="ORF">Sangu_2301100</name>
</gene>
<dbReference type="PANTHER" id="PTHR44240">
    <property type="entry name" value="DNAJ DOMAIN (PROKARYOTIC HEAT SHOCK PROTEIN)-RELATED"/>
    <property type="match status" value="1"/>
</dbReference>
<protein>
    <submittedName>
        <fullName evidence="2">Chaperone protein dnaJ 11, chloroplastic</fullName>
    </submittedName>
</protein>
<dbReference type="SMART" id="SM00271">
    <property type="entry name" value="DnaJ"/>
    <property type="match status" value="1"/>
</dbReference>
<dbReference type="CDD" id="cd06257">
    <property type="entry name" value="DnaJ"/>
    <property type="match status" value="1"/>
</dbReference>
<dbReference type="Gene3D" id="1.10.287.110">
    <property type="entry name" value="DnaJ domain"/>
    <property type="match status" value="1"/>
</dbReference>
<organism evidence="2">
    <name type="scientific">Sesamum angustifolium</name>
    <dbReference type="NCBI Taxonomy" id="2727405"/>
    <lineage>
        <taxon>Eukaryota</taxon>
        <taxon>Viridiplantae</taxon>
        <taxon>Streptophyta</taxon>
        <taxon>Embryophyta</taxon>
        <taxon>Tracheophyta</taxon>
        <taxon>Spermatophyta</taxon>
        <taxon>Magnoliopsida</taxon>
        <taxon>eudicotyledons</taxon>
        <taxon>Gunneridae</taxon>
        <taxon>Pentapetalae</taxon>
        <taxon>asterids</taxon>
        <taxon>lamiids</taxon>
        <taxon>Lamiales</taxon>
        <taxon>Pedaliaceae</taxon>
        <taxon>Sesamum</taxon>
    </lineage>
</organism>
<dbReference type="PRINTS" id="PR00625">
    <property type="entry name" value="JDOMAIN"/>
</dbReference>
<name>A0AAW2L5E0_9LAMI</name>
<dbReference type="InterPro" id="IPR036869">
    <property type="entry name" value="J_dom_sf"/>
</dbReference>
<reference evidence="2" key="1">
    <citation type="submission" date="2020-06" db="EMBL/GenBank/DDBJ databases">
        <authorList>
            <person name="Li T."/>
            <person name="Hu X."/>
            <person name="Zhang T."/>
            <person name="Song X."/>
            <person name="Zhang H."/>
            <person name="Dai N."/>
            <person name="Sheng W."/>
            <person name="Hou X."/>
            <person name="Wei L."/>
        </authorList>
    </citation>
    <scope>NUCLEOTIDE SEQUENCE</scope>
    <source>
        <strain evidence="2">G01</strain>
        <tissue evidence="2">Leaf</tissue>
    </source>
</reference>
<proteinExistence type="predicted"/>